<feature type="compositionally biased region" description="Acidic residues" evidence="9">
    <location>
        <begin position="203"/>
        <end position="213"/>
    </location>
</feature>
<evidence type="ECO:0000259" key="10">
    <source>
        <dbReference type="PROSITE" id="PS50174"/>
    </source>
</evidence>
<dbReference type="SMART" id="SM00443">
    <property type="entry name" value="G_patch"/>
    <property type="match status" value="1"/>
</dbReference>
<dbReference type="InterPro" id="IPR036867">
    <property type="entry name" value="R3H_dom_sf"/>
</dbReference>
<evidence type="ECO:0000256" key="2">
    <source>
        <dbReference type="ARBA" id="ARBA00004496"/>
    </source>
</evidence>
<evidence type="ECO:0000313" key="11">
    <source>
        <dbReference type="EMBL" id="GMM58874.1"/>
    </source>
</evidence>
<sequence>MAKRHKHYSGSKKKGSAGGGSRGKVNHKSKHLRKKQGTPSSAYRGNGSSSWVNSSVPLGDGDLREGPEYGYGDYYNPGRAAISAQNIEDYYFKRGKKTSMKTGGQRLGKRDRSSADLVSENLSFRKRPMVFVKAAKAYDPSHDLLLKLSAKKQDQTVDIASDDEMISDTPLEEKSHEYTVFESSDEDEEIYSSNSPDVIISSGDEDEDDIEDSEVARVSESSLPIEDSVGIPDNDNVEAKPDNQLFFVDDIGEEDSSSRPVKVIEINEDIHTRDTEAPNLEFDSSLVIGKVDMKLEQTETGEVVADLSQAPYRNYIKNVFKNINAEVDTSSEGEDADGQFSDDDLYSNQHAGTADRHGFSDNDLEDQISQEIQHLDIDDNEETTQLPVDKAMINNEELDESEKIPEFGFLPEDYVVNTSDVNITNIRLGMNENSYFLQCYALYGDHDSRWINQDILTDYLLEDLGLPEHRLGAYLEFVKNALIPKEEEPEPTYSDVQFSDSSEENDMLDDDLDGDFTLGDDMTEGLDDLVQYSMKYSKQRNMEYNTKTPVLSGKGKKKKLLIDDSLALDTETIYTLQSKLATRLDNKAYKKKTKEDFISLENSQSSDLFKKYEYGLHIQNIKDEFEEFYSNNRDRLIFPPLDPHGNKTLTKFAKHYNMKTSKAGKGLHTHIMVDKTKKTRRSLPNYGLISQLLKQRPVFMRIDVKRVQEDFVKTERINIRSKGKFHIKEGEIVGENAPEIGNDNIGRRMLEKLGWSQGEGLGAETNKGTSEPVFARVKKGKAGLRLSENKD</sequence>
<dbReference type="InterPro" id="IPR034082">
    <property type="entry name" value="R3H_G-patch"/>
</dbReference>
<evidence type="ECO:0000256" key="8">
    <source>
        <dbReference type="ARBA" id="ARBA00023242"/>
    </source>
</evidence>
<dbReference type="AlphaFoldDB" id="A0AAV5S4T6"/>
<comment type="caution">
    <text evidence="11">The sequence shown here is derived from an EMBL/GenBank/DDBJ whole genome shotgun (WGS) entry which is preliminary data.</text>
</comment>
<evidence type="ECO:0000256" key="6">
    <source>
        <dbReference type="ARBA" id="ARBA00022664"/>
    </source>
</evidence>
<comment type="similarity">
    <text evidence="3">Belongs to the SQS1 family.</text>
</comment>
<feature type="compositionally biased region" description="Low complexity" evidence="9">
    <location>
        <begin position="191"/>
        <end position="202"/>
    </location>
</feature>
<reference evidence="11 12" key="1">
    <citation type="journal article" date="2023" name="Elife">
        <title>Identification of key yeast species and microbe-microbe interactions impacting larval growth of Drosophila in the wild.</title>
        <authorList>
            <person name="Mure A."/>
            <person name="Sugiura Y."/>
            <person name="Maeda R."/>
            <person name="Honda K."/>
            <person name="Sakurai N."/>
            <person name="Takahashi Y."/>
            <person name="Watada M."/>
            <person name="Katoh T."/>
            <person name="Gotoh A."/>
            <person name="Gotoh Y."/>
            <person name="Taniguchi I."/>
            <person name="Nakamura K."/>
            <person name="Hayashi T."/>
            <person name="Katayama T."/>
            <person name="Uemura T."/>
            <person name="Hattori Y."/>
        </authorList>
    </citation>
    <scope>NUCLEOTIDE SEQUENCE [LARGE SCALE GENOMIC DNA]</scope>
    <source>
        <strain evidence="11 12">KH-74</strain>
    </source>
</reference>
<dbReference type="Proteomes" id="UP001377567">
    <property type="component" value="Unassembled WGS sequence"/>
</dbReference>
<feature type="compositionally biased region" description="Low complexity" evidence="9">
    <location>
        <begin position="45"/>
        <end position="56"/>
    </location>
</feature>
<evidence type="ECO:0000256" key="9">
    <source>
        <dbReference type="SAM" id="MobiDB-lite"/>
    </source>
</evidence>
<accession>A0AAV5S4T6</accession>
<feature type="compositionally biased region" description="Basic residues" evidence="9">
    <location>
        <begin position="24"/>
        <end position="36"/>
    </location>
</feature>
<evidence type="ECO:0000256" key="3">
    <source>
        <dbReference type="ARBA" id="ARBA00010306"/>
    </source>
</evidence>
<organism evidence="11 12">
    <name type="scientific">Maudiozyma humilis</name>
    <name type="common">Sour dough yeast</name>
    <name type="synonym">Kazachstania humilis</name>
    <dbReference type="NCBI Taxonomy" id="51915"/>
    <lineage>
        <taxon>Eukaryota</taxon>
        <taxon>Fungi</taxon>
        <taxon>Dikarya</taxon>
        <taxon>Ascomycota</taxon>
        <taxon>Saccharomycotina</taxon>
        <taxon>Saccharomycetes</taxon>
        <taxon>Saccharomycetales</taxon>
        <taxon>Saccharomycetaceae</taxon>
        <taxon>Maudiozyma</taxon>
    </lineage>
</organism>
<keyword evidence="7" id="KW-0508">mRNA splicing</keyword>
<dbReference type="Pfam" id="PF01585">
    <property type="entry name" value="G-patch"/>
    <property type="match status" value="1"/>
</dbReference>
<proteinExistence type="inferred from homology"/>
<dbReference type="GO" id="GO:0003676">
    <property type="term" value="F:nucleic acid binding"/>
    <property type="evidence" value="ECO:0007669"/>
    <property type="project" value="InterPro"/>
</dbReference>
<evidence type="ECO:0000313" key="12">
    <source>
        <dbReference type="Proteomes" id="UP001377567"/>
    </source>
</evidence>
<evidence type="ECO:0000256" key="5">
    <source>
        <dbReference type="ARBA" id="ARBA00022490"/>
    </source>
</evidence>
<gene>
    <name evidence="11" type="ORF">DAKH74_054910</name>
</gene>
<protein>
    <recommendedName>
        <fullName evidence="4">Protein SQS1</fullName>
    </recommendedName>
</protein>
<feature type="compositionally biased region" description="Acidic residues" evidence="9">
    <location>
        <begin position="330"/>
        <end position="345"/>
    </location>
</feature>
<dbReference type="GO" id="GO:0008380">
    <property type="term" value="P:RNA splicing"/>
    <property type="evidence" value="ECO:0007669"/>
    <property type="project" value="UniProtKB-KW"/>
</dbReference>
<dbReference type="GO" id="GO:0005737">
    <property type="term" value="C:cytoplasm"/>
    <property type="evidence" value="ECO:0007669"/>
    <property type="project" value="UniProtKB-SubCell"/>
</dbReference>
<dbReference type="CDD" id="cd02646">
    <property type="entry name" value="R3H_G-patch"/>
    <property type="match status" value="1"/>
</dbReference>
<dbReference type="InterPro" id="IPR051189">
    <property type="entry name" value="Splicing_assoc_domain"/>
</dbReference>
<keyword evidence="6" id="KW-0507">mRNA processing</keyword>
<feature type="compositionally biased region" description="Basic residues" evidence="9">
    <location>
        <begin position="1"/>
        <end position="15"/>
    </location>
</feature>
<feature type="domain" description="G-patch" evidence="10">
    <location>
        <begin position="742"/>
        <end position="789"/>
    </location>
</feature>
<evidence type="ECO:0000256" key="1">
    <source>
        <dbReference type="ARBA" id="ARBA00004123"/>
    </source>
</evidence>
<dbReference type="PANTHER" id="PTHR14195">
    <property type="entry name" value="G PATCH DOMAIN CONTAINING PROTEIN 2"/>
    <property type="match status" value="1"/>
</dbReference>
<keyword evidence="12" id="KW-1185">Reference proteome</keyword>
<comment type="subcellular location">
    <subcellularLocation>
        <location evidence="2">Cytoplasm</location>
    </subcellularLocation>
    <subcellularLocation>
        <location evidence="1">Nucleus</location>
    </subcellularLocation>
</comment>
<dbReference type="EMBL" id="BTGD01000025">
    <property type="protein sequence ID" value="GMM58874.1"/>
    <property type="molecule type" value="Genomic_DNA"/>
</dbReference>
<keyword evidence="5" id="KW-0963">Cytoplasm</keyword>
<feature type="region of interest" description="Disordered" evidence="9">
    <location>
        <begin position="182"/>
        <end position="233"/>
    </location>
</feature>
<evidence type="ECO:0000256" key="4">
    <source>
        <dbReference type="ARBA" id="ARBA00018964"/>
    </source>
</evidence>
<dbReference type="PROSITE" id="PS50174">
    <property type="entry name" value="G_PATCH"/>
    <property type="match status" value="1"/>
</dbReference>
<feature type="region of interest" description="Disordered" evidence="9">
    <location>
        <begin position="330"/>
        <end position="361"/>
    </location>
</feature>
<dbReference type="GO" id="GO:0006397">
    <property type="term" value="P:mRNA processing"/>
    <property type="evidence" value="ECO:0007669"/>
    <property type="project" value="UniProtKB-KW"/>
</dbReference>
<evidence type="ECO:0000256" key="7">
    <source>
        <dbReference type="ARBA" id="ARBA00023187"/>
    </source>
</evidence>
<dbReference type="InterPro" id="IPR000467">
    <property type="entry name" value="G_patch_dom"/>
</dbReference>
<feature type="region of interest" description="Disordered" evidence="9">
    <location>
        <begin position="1"/>
        <end position="69"/>
    </location>
</feature>
<dbReference type="GO" id="GO:0005634">
    <property type="term" value="C:nucleus"/>
    <property type="evidence" value="ECO:0007669"/>
    <property type="project" value="UniProtKB-SubCell"/>
</dbReference>
<keyword evidence="8" id="KW-0539">Nucleus</keyword>
<dbReference type="SUPFAM" id="SSF82708">
    <property type="entry name" value="R3H domain"/>
    <property type="match status" value="1"/>
</dbReference>
<name>A0AAV5S4T6_MAUHU</name>